<reference evidence="2" key="1">
    <citation type="journal article" date="2022" name="Nat. Microbiol.">
        <title>Unique mobile elements and scalable gene flow at the prokaryote-eukaryote boundary revealed by circularized Asgard archaea genomes.</title>
        <authorList>
            <person name="Wu F."/>
            <person name="Speth D.R."/>
            <person name="Philosof A."/>
            <person name="Cremiere A."/>
            <person name="Narayanan A."/>
            <person name="Barco R.A."/>
            <person name="Connon S.A."/>
            <person name="Amend J.P."/>
            <person name="Antoshechkin I.A."/>
            <person name="Orphan V.J."/>
        </authorList>
    </citation>
    <scope>NUCLEOTIDE SEQUENCE</scope>
    <source>
        <strain evidence="2">PR6</strain>
    </source>
</reference>
<name>A0A9Y1BRU1_9ARCH</name>
<protein>
    <submittedName>
        <fullName evidence="2">GTP-binding protein</fullName>
    </submittedName>
</protein>
<dbReference type="PRINTS" id="PR00449">
    <property type="entry name" value="RASTRNSFRMNG"/>
</dbReference>
<dbReference type="InterPro" id="IPR005225">
    <property type="entry name" value="Small_GTP-bd"/>
</dbReference>
<dbReference type="InterPro" id="IPR027417">
    <property type="entry name" value="P-loop_NTPase"/>
</dbReference>
<gene>
    <name evidence="2" type="ORF">K9W46_02790</name>
</gene>
<dbReference type="Gene3D" id="3.40.50.300">
    <property type="entry name" value="P-loop containing nucleotide triphosphate hydrolases"/>
    <property type="match status" value="1"/>
</dbReference>
<dbReference type="AlphaFoldDB" id="A0A9Y1BRU1"/>
<dbReference type="GO" id="GO:0005525">
    <property type="term" value="F:GTP binding"/>
    <property type="evidence" value="ECO:0007669"/>
    <property type="project" value="InterPro"/>
</dbReference>
<dbReference type="NCBIfam" id="TIGR00231">
    <property type="entry name" value="small_GTP"/>
    <property type="match status" value="1"/>
</dbReference>
<dbReference type="FunFam" id="3.40.50.300:FF:001447">
    <property type="entry name" value="Ras-related protein Rab-1B"/>
    <property type="match status" value="1"/>
</dbReference>
<dbReference type="InterPro" id="IPR001806">
    <property type="entry name" value="Small_GTPase"/>
</dbReference>
<dbReference type="Proteomes" id="UP001200513">
    <property type="component" value="Chromosome"/>
</dbReference>
<dbReference type="EMBL" id="CP084167">
    <property type="protein sequence ID" value="UJG44116.1"/>
    <property type="molecule type" value="Genomic_DNA"/>
</dbReference>
<dbReference type="SMART" id="SM00173">
    <property type="entry name" value="RAS"/>
    <property type="match status" value="1"/>
</dbReference>
<dbReference type="SMART" id="SM00174">
    <property type="entry name" value="RHO"/>
    <property type="match status" value="1"/>
</dbReference>
<keyword evidence="1" id="KW-0547">Nucleotide-binding</keyword>
<accession>A0A9Y1BRU1</accession>
<proteinExistence type="predicted"/>
<dbReference type="CDD" id="cd00154">
    <property type="entry name" value="Rab"/>
    <property type="match status" value="1"/>
</dbReference>
<dbReference type="SUPFAM" id="SSF52540">
    <property type="entry name" value="P-loop containing nucleoside triphosphate hydrolases"/>
    <property type="match status" value="1"/>
</dbReference>
<sequence length="186" mass="21380">MTEKLFIFKIVLIGDGAVGKTSIRMQYMGYGFNTSHLMTLGADFSTIDKEIIPNEKWKFQIWDLAGQQMFEQVRARFYKGAQGALLVFDITRPSSFQNLPMWLNELYKFNGSGVVPVVVLANKSDLRDRKSVKFKQVQKYVTELNLRTQRYGVINYCLETSAKTGLNIDRAFEILGRSIRDKSNQK</sequence>
<dbReference type="GO" id="GO:0003924">
    <property type="term" value="F:GTPase activity"/>
    <property type="evidence" value="ECO:0007669"/>
    <property type="project" value="InterPro"/>
</dbReference>
<dbReference type="Pfam" id="PF00071">
    <property type="entry name" value="Ras"/>
    <property type="match status" value="1"/>
</dbReference>
<organism evidence="2">
    <name type="scientific">Candidatus Heimdallarchaeum endolithica</name>
    <dbReference type="NCBI Taxonomy" id="2876572"/>
    <lineage>
        <taxon>Archaea</taxon>
        <taxon>Promethearchaeati</taxon>
        <taxon>Candidatus Heimdallarchaeota</taxon>
        <taxon>Candidatus Heimdallarchaeia (ex Rinke et al. 2021) (nom. nud.)</taxon>
        <taxon>Candidatus Heimdallarchaeales</taxon>
        <taxon>Candidatus Heimdallarchaeaceae</taxon>
        <taxon>Candidatus Heimdallarchaeum</taxon>
    </lineage>
</organism>
<dbReference type="SMART" id="SM00175">
    <property type="entry name" value="RAB"/>
    <property type="match status" value="1"/>
</dbReference>
<evidence type="ECO:0000256" key="1">
    <source>
        <dbReference type="ARBA" id="ARBA00022741"/>
    </source>
</evidence>
<dbReference type="SMART" id="SM00176">
    <property type="entry name" value="RAN"/>
    <property type="match status" value="1"/>
</dbReference>
<evidence type="ECO:0000313" key="2">
    <source>
        <dbReference type="EMBL" id="UJG44116.1"/>
    </source>
</evidence>
<dbReference type="PANTHER" id="PTHR47978">
    <property type="match status" value="1"/>
</dbReference>